<dbReference type="PANTHER" id="PTHR43215:SF15">
    <property type="entry name" value="PROTEIN ACCUMULATION AND REPLICATION OF CHLOROPLASTS 3, CHLOROPLASTIC"/>
    <property type="match status" value="1"/>
</dbReference>
<evidence type="ECO:0000256" key="1">
    <source>
        <dbReference type="ARBA" id="ARBA00022737"/>
    </source>
</evidence>
<protein>
    <submittedName>
        <fullName evidence="4">Protein ACCUMULATION AND REPLICATION OF CHLOROPLASTS 3 isoform X1</fullName>
    </submittedName>
</protein>
<reference evidence="4" key="2">
    <citation type="submission" date="2025-08" db="UniProtKB">
        <authorList>
            <consortium name="RefSeq"/>
        </authorList>
    </citation>
    <scope>IDENTIFICATION</scope>
    <source>
        <tissue evidence="4">Leaf</tissue>
    </source>
</reference>
<name>A0A6P8CLF3_PUNGR</name>
<dbReference type="Gene3D" id="2.20.110.10">
    <property type="entry name" value="Histone H3 K4-specific methyltransferase SET7/9 N-terminal domain"/>
    <property type="match status" value="2"/>
</dbReference>
<dbReference type="GO" id="GO:0009707">
    <property type="term" value="C:chloroplast outer membrane"/>
    <property type="evidence" value="ECO:0007669"/>
    <property type="project" value="TreeGrafter"/>
</dbReference>
<dbReference type="Proteomes" id="UP000515151">
    <property type="component" value="Chromosome 2"/>
</dbReference>
<dbReference type="AlphaFoldDB" id="A0A6P8CLF3"/>
<dbReference type="Pfam" id="PF02493">
    <property type="entry name" value="MORN"/>
    <property type="match status" value="4"/>
</dbReference>
<dbReference type="InterPro" id="IPR036525">
    <property type="entry name" value="Tubulin/FtsZ_GTPase_sf"/>
</dbReference>
<dbReference type="OrthoDB" id="270720at2759"/>
<dbReference type="GO" id="GO:0005829">
    <property type="term" value="C:cytosol"/>
    <property type="evidence" value="ECO:0007669"/>
    <property type="project" value="TreeGrafter"/>
</dbReference>
<dbReference type="RefSeq" id="XP_031382146.1">
    <property type="nucleotide sequence ID" value="XM_031526286.1"/>
</dbReference>
<keyword evidence="3" id="KW-1185">Reference proteome</keyword>
<organism evidence="3 4">
    <name type="scientific">Punica granatum</name>
    <name type="common">Pomegranate</name>
    <dbReference type="NCBI Taxonomy" id="22663"/>
    <lineage>
        <taxon>Eukaryota</taxon>
        <taxon>Viridiplantae</taxon>
        <taxon>Streptophyta</taxon>
        <taxon>Embryophyta</taxon>
        <taxon>Tracheophyta</taxon>
        <taxon>Spermatophyta</taxon>
        <taxon>Magnoliopsida</taxon>
        <taxon>eudicotyledons</taxon>
        <taxon>Gunneridae</taxon>
        <taxon>Pentapetalae</taxon>
        <taxon>rosids</taxon>
        <taxon>malvids</taxon>
        <taxon>Myrtales</taxon>
        <taxon>Lythraceae</taxon>
        <taxon>Punica</taxon>
    </lineage>
</organism>
<dbReference type="InterPro" id="IPR003409">
    <property type="entry name" value="MORN"/>
</dbReference>
<accession>A0A6P8CLF3</accession>
<dbReference type="SUPFAM" id="SSF82185">
    <property type="entry name" value="Histone H3 K4-specific methyltransferase SET7/9 N-terminal domain"/>
    <property type="match status" value="1"/>
</dbReference>
<dbReference type="PANTHER" id="PTHR43215">
    <property type="entry name" value="RADIAL SPOKE HEAD 1 HOMOLOG"/>
    <property type="match status" value="1"/>
</dbReference>
<sequence length="792" mass="87618">MALPGLASSFRPSSPPLSFHVLPSSSSSSSSSSSPALLLLSSRRVSRFRKTFVASNGGTNGKRLLLGRAASTKAQQCEEECGGSDSQFVEVIAIGSRKDAVLDFCVDSPFSSKNSIRYWNFMMKDSTKVHLQQRFLNKEDATPSTMEAMLFPQSQPKATILIASAGYGLDHTRAIEILKSIRSVNGYAVAIILRPFSFEGQRRKDEVNHLVGTLKEHTNFCIDINTDMLLKKDVVTLDGALKTANDAVLLAINAISVLAADSHKTYLAVSRSKMRELNVAEGFEVLKCYKEAKIGFGTGYNIRTSIIQAIYQCPFLSYGVKDLNGVVLCLLASSDVNESVNSHAFLDNFRQVTGYEGEVVLSITHEPNLEANMLVTTVITLGSARPQNPQKNNLLSRLAQHFPFVFNLLRNQRESNSSQAEDSPGSASMEDMHSMDFNEDEMQVGRIREGSDINHEEMHAFSKGNPNEILVSSHSESEQINEGELEGDFETSVFDGQVPEVTPAFQREPLNTWSFGPGYVAAQEWAKERAENAAASSILNNLSIFHLPVGVRPSGELQYSLNISNADKHVKEEMENNSVAQTLADSRIPSRSDLTDVGFGAVKDFYDAASSVLKRKEADIPKKQGVLSVRAASMLEAERDSPKKWNPIVEMQYRGGFYRGRCQGGLPEGKGRLVLGDGSVYDGMWRYGKRSGSGTFYFSNGDVFQGSWRDDVMHGKGWFYFHTGDRWFANFWKGKANGEGRFYTKSGEVFFGQFKDGWRHGQFLCIEVDGQRHVETWDEGVLISCQQLGSNS</sequence>
<keyword evidence="1" id="KW-0677">Repeat</keyword>
<proteinExistence type="predicted"/>
<dbReference type="GO" id="GO:0010020">
    <property type="term" value="P:chloroplast fission"/>
    <property type="evidence" value="ECO:0007669"/>
    <property type="project" value="TreeGrafter"/>
</dbReference>
<evidence type="ECO:0000313" key="3">
    <source>
        <dbReference type="Proteomes" id="UP000515151"/>
    </source>
</evidence>
<dbReference type="GeneID" id="116196527"/>
<evidence type="ECO:0000313" key="4">
    <source>
        <dbReference type="RefSeq" id="XP_031382146.1"/>
    </source>
</evidence>
<reference evidence="3" key="1">
    <citation type="journal article" date="2020" name="Plant Biotechnol. J.">
        <title>The pomegranate (Punica granatum L.) draft genome dissects genetic divergence between soft- and hard-seeded cultivars.</title>
        <authorList>
            <person name="Luo X."/>
            <person name="Li H."/>
            <person name="Wu Z."/>
            <person name="Yao W."/>
            <person name="Zhao P."/>
            <person name="Cao D."/>
            <person name="Yu H."/>
            <person name="Li K."/>
            <person name="Poudel K."/>
            <person name="Zhao D."/>
            <person name="Zhang F."/>
            <person name="Xia X."/>
            <person name="Chen L."/>
            <person name="Wang Q."/>
            <person name="Jing D."/>
            <person name="Cao S."/>
        </authorList>
    </citation>
    <scope>NUCLEOTIDE SEQUENCE [LARGE SCALE GENOMIC DNA]</scope>
    <source>
        <strain evidence="3">cv. Tunisia</strain>
    </source>
</reference>
<evidence type="ECO:0000256" key="2">
    <source>
        <dbReference type="SAM" id="MobiDB-lite"/>
    </source>
</evidence>
<dbReference type="SUPFAM" id="SSF52490">
    <property type="entry name" value="Tubulin nucleotide-binding domain-like"/>
    <property type="match status" value="1"/>
</dbReference>
<gene>
    <name evidence="4" type="primary">LOC116196527</name>
</gene>
<feature type="region of interest" description="Disordered" evidence="2">
    <location>
        <begin position="413"/>
        <end position="432"/>
    </location>
</feature>
<dbReference type="Gene3D" id="3.40.50.1440">
    <property type="entry name" value="Tubulin/FtsZ, GTPase domain"/>
    <property type="match status" value="1"/>
</dbReference>
<dbReference type="SMART" id="SM00698">
    <property type="entry name" value="MORN"/>
    <property type="match status" value="3"/>
</dbReference>